<name>A0A1M5M411_9RHOB</name>
<dbReference type="RefSeq" id="WP_072899189.1">
    <property type="nucleotide sequence ID" value="NZ_FQXB01000001.1"/>
</dbReference>
<evidence type="ECO:0000313" key="1">
    <source>
        <dbReference type="EMBL" id="SHG72001.1"/>
    </source>
</evidence>
<dbReference type="Proteomes" id="UP000184074">
    <property type="component" value="Unassembled WGS sequence"/>
</dbReference>
<accession>A0A1M5M411</accession>
<protein>
    <recommendedName>
        <fullName evidence="3">PAS domain-containing protein</fullName>
    </recommendedName>
</protein>
<sequence>MLKDLVTETDEQTHLGPEARFILDEIEANWRKTGSIRSGNEDQLNKAMGLSLSRNEVFLIQYRGPGDGEVLFADKGLQEHFCSDAPKLMVADLFEDQTRETALELMDASFALPAIVNLPLTAQRGAFRKPLRAELLLLPIFDGPNRTKFLIAALVTDGRGMPSKSRFELSKDVSFRCEALQGALPDRRTSKGPQLVVDNTAA</sequence>
<keyword evidence="2" id="KW-1185">Reference proteome</keyword>
<dbReference type="OrthoDB" id="8478628at2"/>
<proteinExistence type="predicted"/>
<dbReference type="AlphaFoldDB" id="A0A1M5M411"/>
<organism evidence="1 2">
    <name type="scientific">Cognatiyoonia sediminum</name>
    <dbReference type="NCBI Taxonomy" id="1508389"/>
    <lineage>
        <taxon>Bacteria</taxon>
        <taxon>Pseudomonadati</taxon>
        <taxon>Pseudomonadota</taxon>
        <taxon>Alphaproteobacteria</taxon>
        <taxon>Rhodobacterales</taxon>
        <taxon>Paracoccaceae</taxon>
        <taxon>Cognatiyoonia</taxon>
    </lineage>
</organism>
<dbReference type="EMBL" id="FQXB01000001">
    <property type="protein sequence ID" value="SHG72001.1"/>
    <property type="molecule type" value="Genomic_DNA"/>
</dbReference>
<dbReference type="STRING" id="1508389.SAMN05444003_0628"/>
<reference evidence="1 2" key="1">
    <citation type="submission" date="2016-11" db="EMBL/GenBank/DDBJ databases">
        <authorList>
            <person name="Jaros S."/>
            <person name="Januszkiewicz K."/>
            <person name="Wedrychowicz H."/>
        </authorList>
    </citation>
    <scope>NUCLEOTIDE SEQUENCE [LARGE SCALE GENOMIC DNA]</scope>
    <source>
        <strain evidence="1 2">DSM 28715</strain>
    </source>
</reference>
<evidence type="ECO:0000313" key="2">
    <source>
        <dbReference type="Proteomes" id="UP000184074"/>
    </source>
</evidence>
<evidence type="ECO:0008006" key="3">
    <source>
        <dbReference type="Google" id="ProtNLM"/>
    </source>
</evidence>
<gene>
    <name evidence="1" type="ORF">SAMN05444003_0628</name>
</gene>